<evidence type="ECO:0000256" key="6">
    <source>
        <dbReference type="ARBA" id="ARBA00022741"/>
    </source>
</evidence>
<keyword evidence="6 11" id="KW-0547">Nucleotide-binding</keyword>
<dbReference type="GO" id="GO:0005524">
    <property type="term" value="F:ATP binding"/>
    <property type="evidence" value="ECO:0007669"/>
    <property type="project" value="UniProtKB-UniRule"/>
</dbReference>
<evidence type="ECO:0000256" key="7">
    <source>
        <dbReference type="ARBA" id="ARBA00022777"/>
    </source>
</evidence>
<feature type="binding site" evidence="11">
    <location>
        <position position="163"/>
    </location>
    <ligand>
        <name>ATP</name>
        <dbReference type="ChEBI" id="CHEBI:30616"/>
    </ligand>
</feature>
<evidence type="ECO:0000256" key="1">
    <source>
        <dbReference type="ARBA" id="ARBA00001771"/>
    </source>
</evidence>
<dbReference type="GO" id="GO:0004417">
    <property type="term" value="F:hydroxyethylthiazole kinase activity"/>
    <property type="evidence" value="ECO:0007669"/>
    <property type="project" value="UniProtKB-UniRule"/>
</dbReference>
<dbReference type="EMBL" id="FOLI01000001">
    <property type="protein sequence ID" value="SFB87569.1"/>
    <property type="molecule type" value="Genomic_DNA"/>
</dbReference>
<gene>
    <name evidence="11" type="primary">thiM</name>
    <name evidence="12" type="ORF">SAMN05660453_0517</name>
</gene>
<dbReference type="NCBIfam" id="NF006830">
    <property type="entry name" value="PRK09355.1"/>
    <property type="match status" value="1"/>
</dbReference>
<evidence type="ECO:0000256" key="4">
    <source>
        <dbReference type="ARBA" id="ARBA00022679"/>
    </source>
</evidence>
<dbReference type="EC" id="2.7.1.50" evidence="11"/>
<organism evidence="12 13">
    <name type="scientific">Fructobacillus durionis</name>
    <dbReference type="NCBI Taxonomy" id="283737"/>
    <lineage>
        <taxon>Bacteria</taxon>
        <taxon>Bacillati</taxon>
        <taxon>Bacillota</taxon>
        <taxon>Bacilli</taxon>
        <taxon>Lactobacillales</taxon>
        <taxon>Lactobacillaceae</taxon>
        <taxon>Fructobacillus</taxon>
    </lineage>
</organism>
<dbReference type="Pfam" id="PF02110">
    <property type="entry name" value="HK"/>
    <property type="match status" value="1"/>
</dbReference>
<dbReference type="Gene3D" id="3.40.1190.20">
    <property type="match status" value="1"/>
</dbReference>
<dbReference type="SUPFAM" id="SSF53613">
    <property type="entry name" value="Ribokinase-like"/>
    <property type="match status" value="1"/>
</dbReference>
<keyword evidence="9 11" id="KW-0460">Magnesium</keyword>
<evidence type="ECO:0000313" key="13">
    <source>
        <dbReference type="Proteomes" id="UP000199376"/>
    </source>
</evidence>
<dbReference type="GO" id="GO:0009228">
    <property type="term" value="P:thiamine biosynthetic process"/>
    <property type="evidence" value="ECO:0007669"/>
    <property type="project" value="UniProtKB-KW"/>
</dbReference>
<proteinExistence type="inferred from homology"/>
<evidence type="ECO:0000256" key="8">
    <source>
        <dbReference type="ARBA" id="ARBA00022840"/>
    </source>
</evidence>
<dbReference type="AlphaFoldDB" id="A0A1I1EK78"/>
<dbReference type="PRINTS" id="PR01099">
    <property type="entry name" value="HYETHTZKNASE"/>
</dbReference>
<keyword evidence="7 11" id="KW-0418">Kinase</keyword>
<sequence>MKNNDILEVMHTQPAMVMMNGNHVTEQLVADVISYLGGSPLVGDDARDDDALVSLASAVVINMGTITAAGHDRLIHLGQTAKKLGKPVVFDPVGAGASDLRRQQALTLVEKVQPTVIRGNLSEIAALLSGEASALGIDSTSAANAVETAKAYAKVSGAILVISGAKDVVTDGETVYEIDNGHPYLAVNVGMGDALDGILALGLAQGTTLEKVVQAASILPVAADMAVQNQAVEGPATFKNALMDQLANLSDGKLSKYANIKKS</sequence>
<comment type="similarity">
    <text evidence="11">Belongs to the Thz kinase family.</text>
</comment>
<name>A0A1I1EK78_9LACO</name>
<protein>
    <recommendedName>
        <fullName evidence="11">Hydroxyethylthiazole kinase</fullName>
        <ecNumber evidence="11">2.7.1.50</ecNumber>
    </recommendedName>
    <alternativeName>
        <fullName evidence="11">4-methyl-5-beta-hydroxyethylthiazole kinase</fullName>
        <shortName evidence="11">TH kinase</shortName>
        <shortName evidence="11">Thz kinase</shortName>
    </alternativeName>
</protein>
<keyword evidence="5 11" id="KW-0479">Metal-binding</keyword>
<feature type="binding site" evidence="11">
    <location>
        <position position="190"/>
    </location>
    <ligand>
        <name>substrate</name>
    </ligand>
</feature>
<feature type="binding site" evidence="11">
    <location>
        <position position="118"/>
    </location>
    <ligand>
        <name>ATP</name>
        <dbReference type="ChEBI" id="CHEBI:30616"/>
    </ligand>
</feature>
<dbReference type="PIRSF" id="PIRSF000513">
    <property type="entry name" value="Thz_kinase"/>
    <property type="match status" value="1"/>
</dbReference>
<dbReference type="GO" id="GO:0009229">
    <property type="term" value="P:thiamine diphosphate biosynthetic process"/>
    <property type="evidence" value="ECO:0007669"/>
    <property type="project" value="UniProtKB-UniRule"/>
</dbReference>
<keyword evidence="4 11" id="KW-0808">Transferase</keyword>
<comment type="function">
    <text evidence="11">Catalyzes the phosphorylation of the hydroxyl group of 4-methyl-5-beta-hydroxyethylthiazole (THZ).</text>
</comment>
<evidence type="ECO:0000256" key="11">
    <source>
        <dbReference type="HAMAP-Rule" id="MF_00228"/>
    </source>
</evidence>
<comment type="pathway">
    <text evidence="3 11">Cofactor biosynthesis; thiamine diphosphate biosynthesis; 4-methyl-5-(2-phosphoethyl)-thiazole from 5-(2-hydroxyethyl)-4-methylthiazole: step 1/1.</text>
</comment>
<comment type="caution">
    <text evidence="11">Lacks conserved residue(s) required for the propagation of feature annotation.</text>
</comment>
<dbReference type="OrthoDB" id="9778146at2"/>
<evidence type="ECO:0000256" key="10">
    <source>
        <dbReference type="ARBA" id="ARBA00022977"/>
    </source>
</evidence>
<comment type="cofactor">
    <cofactor evidence="2 11">
        <name>Mg(2+)</name>
        <dbReference type="ChEBI" id="CHEBI:18420"/>
    </cofactor>
</comment>
<dbReference type="HAMAP" id="MF_00228">
    <property type="entry name" value="Thz_kinase"/>
    <property type="match status" value="1"/>
</dbReference>
<keyword evidence="10 11" id="KW-0784">Thiamine biosynthesis</keyword>
<evidence type="ECO:0000256" key="3">
    <source>
        <dbReference type="ARBA" id="ARBA00004868"/>
    </source>
</evidence>
<evidence type="ECO:0000256" key="2">
    <source>
        <dbReference type="ARBA" id="ARBA00001946"/>
    </source>
</evidence>
<evidence type="ECO:0000256" key="9">
    <source>
        <dbReference type="ARBA" id="ARBA00022842"/>
    </source>
</evidence>
<keyword evidence="8 11" id="KW-0067">ATP-binding</keyword>
<dbReference type="STRING" id="283737.SAMN05660453_0517"/>
<dbReference type="RefSeq" id="WP_091501710.1">
    <property type="nucleotide sequence ID" value="NZ_FOLI01000001.1"/>
</dbReference>
<dbReference type="InterPro" id="IPR000417">
    <property type="entry name" value="Hyethyz_kinase"/>
</dbReference>
<dbReference type="UniPathway" id="UPA00060">
    <property type="reaction ID" value="UER00139"/>
</dbReference>
<dbReference type="Proteomes" id="UP000199376">
    <property type="component" value="Unassembled WGS sequence"/>
</dbReference>
<evidence type="ECO:0000256" key="5">
    <source>
        <dbReference type="ARBA" id="ARBA00022723"/>
    </source>
</evidence>
<dbReference type="GO" id="GO:0000287">
    <property type="term" value="F:magnesium ion binding"/>
    <property type="evidence" value="ECO:0007669"/>
    <property type="project" value="UniProtKB-UniRule"/>
</dbReference>
<dbReference type="InterPro" id="IPR029056">
    <property type="entry name" value="Ribokinase-like"/>
</dbReference>
<reference evidence="12 13" key="1">
    <citation type="submission" date="2016-10" db="EMBL/GenBank/DDBJ databases">
        <authorList>
            <person name="de Groot N.N."/>
        </authorList>
    </citation>
    <scope>NUCLEOTIDE SEQUENCE [LARGE SCALE GENOMIC DNA]</scope>
    <source>
        <strain evidence="12 13">DSM 19113</strain>
    </source>
</reference>
<evidence type="ECO:0000313" key="12">
    <source>
        <dbReference type="EMBL" id="SFB87569.1"/>
    </source>
</evidence>
<accession>A0A1I1EK78</accession>
<keyword evidence="13" id="KW-1185">Reference proteome</keyword>
<dbReference type="CDD" id="cd01170">
    <property type="entry name" value="THZ_kinase"/>
    <property type="match status" value="1"/>
</dbReference>
<comment type="catalytic activity">
    <reaction evidence="1 11">
        <text>5-(2-hydroxyethyl)-4-methylthiazole + ATP = 4-methyl-5-(2-phosphooxyethyl)-thiazole + ADP + H(+)</text>
        <dbReference type="Rhea" id="RHEA:24212"/>
        <dbReference type="ChEBI" id="CHEBI:15378"/>
        <dbReference type="ChEBI" id="CHEBI:17957"/>
        <dbReference type="ChEBI" id="CHEBI:30616"/>
        <dbReference type="ChEBI" id="CHEBI:58296"/>
        <dbReference type="ChEBI" id="CHEBI:456216"/>
        <dbReference type="EC" id="2.7.1.50"/>
    </reaction>
</comment>